<dbReference type="InterPro" id="IPR016181">
    <property type="entry name" value="Acyl_CoA_acyltransferase"/>
</dbReference>
<dbReference type="InterPro" id="IPR000182">
    <property type="entry name" value="GNAT_dom"/>
</dbReference>
<dbReference type="Gene3D" id="3.40.630.30">
    <property type="match status" value="1"/>
</dbReference>
<protein>
    <recommendedName>
        <fullName evidence="1">N-acetyltransferase domain-containing protein</fullName>
    </recommendedName>
</protein>
<evidence type="ECO:0000259" key="1">
    <source>
        <dbReference type="PROSITE" id="PS51186"/>
    </source>
</evidence>
<dbReference type="PROSITE" id="PS51186">
    <property type="entry name" value="GNAT"/>
    <property type="match status" value="1"/>
</dbReference>
<evidence type="ECO:0000313" key="3">
    <source>
        <dbReference type="Proteomes" id="UP000238348"/>
    </source>
</evidence>
<dbReference type="Proteomes" id="UP000238348">
    <property type="component" value="Chromosome"/>
</dbReference>
<feature type="domain" description="N-acetyltransferase" evidence="1">
    <location>
        <begin position="1"/>
        <end position="94"/>
    </location>
</feature>
<dbReference type="AlphaFoldDB" id="A0A2L0ESK2"/>
<sequence length="95" mass="10798">MSVEEWNRRMSIWHFYIDLPYRGRGGGRELMRAGIEWGRRAGAKMAWIETTHLNDPGIQAYRRLGFEICGFDASLYRGTPAEGEIAVYMACPIGG</sequence>
<dbReference type="CDD" id="cd04301">
    <property type="entry name" value="NAT_SF"/>
    <property type="match status" value="1"/>
</dbReference>
<dbReference type="SUPFAM" id="SSF55729">
    <property type="entry name" value="Acyl-CoA N-acyltransferases (Nat)"/>
    <property type="match status" value="1"/>
</dbReference>
<dbReference type="Pfam" id="PF00583">
    <property type="entry name" value="Acetyltransf_1"/>
    <property type="match status" value="1"/>
</dbReference>
<organism evidence="2 3">
    <name type="scientific">Sorangium cellulosum</name>
    <name type="common">Polyangium cellulosum</name>
    <dbReference type="NCBI Taxonomy" id="56"/>
    <lineage>
        <taxon>Bacteria</taxon>
        <taxon>Pseudomonadati</taxon>
        <taxon>Myxococcota</taxon>
        <taxon>Polyangia</taxon>
        <taxon>Polyangiales</taxon>
        <taxon>Polyangiaceae</taxon>
        <taxon>Sorangium</taxon>
    </lineage>
</organism>
<dbReference type="RefSeq" id="WP_104981107.1">
    <property type="nucleotide sequence ID" value="NZ_CP012673.1"/>
</dbReference>
<dbReference type="OrthoDB" id="9789605at2"/>
<dbReference type="EMBL" id="CP012673">
    <property type="protein sequence ID" value="AUX42269.1"/>
    <property type="molecule type" value="Genomic_DNA"/>
</dbReference>
<accession>A0A2L0ESK2</accession>
<evidence type="ECO:0000313" key="2">
    <source>
        <dbReference type="EMBL" id="AUX42269.1"/>
    </source>
</evidence>
<name>A0A2L0ESK2_SORCE</name>
<proteinExistence type="predicted"/>
<dbReference type="GO" id="GO:0016747">
    <property type="term" value="F:acyltransferase activity, transferring groups other than amino-acyl groups"/>
    <property type="evidence" value="ECO:0007669"/>
    <property type="project" value="InterPro"/>
</dbReference>
<reference evidence="2 3" key="1">
    <citation type="submission" date="2015-09" db="EMBL/GenBank/DDBJ databases">
        <title>Sorangium comparison.</title>
        <authorList>
            <person name="Zaburannyi N."/>
            <person name="Bunk B."/>
            <person name="Overmann J."/>
            <person name="Mueller R."/>
        </authorList>
    </citation>
    <scope>NUCLEOTIDE SEQUENCE [LARGE SCALE GENOMIC DNA]</scope>
    <source>
        <strain evidence="2 3">So ce26</strain>
    </source>
</reference>
<gene>
    <name evidence="2" type="ORF">SOCE26_036990</name>
</gene>